<sequence>MSFEFDPTIVFNATPNLLRIVLILAVALIAHQTAKQIISRVLKIIATKRKTEEKEEFEQRIETIVGVFAATAGFLIWAAAFFIILSELGINILPILTGAGIAGFAIAFGAQNLVRDMISGLFILIENQYTDGDIVRIAGVEGKVEEVNLRRTVLRDLDGTVHNIPNGEIKLASNLTQGYSKINLDLMVEGKNDLAAVTKTIDDVGEGLVKDEKLSKIISETPKVLRVEEIAKEGMVLKIAGKTKPIKQWEVLGELRKRLKETFDKQNIVIYEKK</sequence>
<evidence type="ECO:0000313" key="11">
    <source>
        <dbReference type="Proteomes" id="UP000178493"/>
    </source>
</evidence>
<feature type="transmembrane region" description="Helical" evidence="7">
    <location>
        <begin position="63"/>
        <end position="84"/>
    </location>
</feature>
<dbReference type="GO" id="GO:0005886">
    <property type="term" value="C:plasma membrane"/>
    <property type="evidence" value="ECO:0007669"/>
    <property type="project" value="UniProtKB-SubCell"/>
</dbReference>
<keyword evidence="6 7" id="KW-0472">Membrane</keyword>
<evidence type="ECO:0000256" key="4">
    <source>
        <dbReference type="ARBA" id="ARBA00022692"/>
    </source>
</evidence>
<evidence type="ECO:0000259" key="9">
    <source>
        <dbReference type="Pfam" id="PF21088"/>
    </source>
</evidence>
<dbReference type="Gene3D" id="3.30.70.100">
    <property type="match status" value="1"/>
</dbReference>
<dbReference type="AlphaFoldDB" id="A0A1G1WAB1"/>
<feature type="domain" description="Mechanosensitive ion channel MscS" evidence="8">
    <location>
        <begin position="112"/>
        <end position="170"/>
    </location>
</feature>
<comment type="caution">
    <text evidence="10">The sequence shown here is derived from an EMBL/GenBank/DDBJ whole genome shotgun (WGS) entry which is preliminary data.</text>
</comment>
<reference evidence="10 11" key="1">
    <citation type="journal article" date="2016" name="Nat. Commun.">
        <title>Thousands of microbial genomes shed light on interconnected biogeochemical processes in an aquifer system.</title>
        <authorList>
            <person name="Anantharaman K."/>
            <person name="Brown C.T."/>
            <person name="Hug L.A."/>
            <person name="Sharon I."/>
            <person name="Castelle C.J."/>
            <person name="Probst A.J."/>
            <person name="Thomas B.C."/>
            <person name="Singh A."/>
            <person name="Wilkins M.J."/>
            <person name="Karaoz U."/>
            <person name="Brodie E.L."/>
            <person name="Williams K.H."/>
            <person name="Hubbard S.S."/>
            <person name="Banfield J.F."/>
        </authorList>
    </citation>
    <scope>NUCLEOTIDE SEQUENCE [LARGE SCALE GENOMIC DNA]</scope>
</reference>
<comment type="subcellular location">
    <subcellularLocation>
        <location evidence="1">Cell membrane</location>
        <topology evidence="1">Multi-pass membrane protein</topology>
    </subcellularLocation>
</comment>
<evidence type="ECO:0000256" key="1">
    <source>
        <dbReference type="ARBA" id="ARBA00004651"/>
    </source>
</evidence>
<feature type="domain" description="Mechanosensitive ion channel transmembrane helices 2/3" evidence="9">
    <location>
        <begin position="74"/>
        <end position="111"/>
    </location>
</feature>
<dbReference type="SUPFAM" id="SSF82861">
    <property type="entry name" value="Mechanosensitive channel protein MscS (YggB), transmembrane region"/>
    <property type="match status" value="1"/>
</dbReference>
<organism evidence="10 11">
    <name type="scientific">Candidatus Woykebacteria bacterium GWB1_45_5</name>
    <dbReference type="NCBI Taxonomy" id="1802592"/>
    <lineage>
        <taxon>Bacteria</taxon>
        <taxon>Candidatus Woykeibacteriota</taxon>
    </lineage>
</organism>
<evidence type="ECO:0000256" key="5">
    <source>
        <dbReference type="ARBA" id="ARBA00022989"/>
    </source>
</evidence>
<dbReference type="Proteomes" id="UP000178493">
    <property type="component" value="Unassembled WGS sequence"/>
</dbReference>
<name>A0A1G1WAB1_9BACT</name>
<dbReference type="SUPFAM" id="SSF50182">
    <property type="entry name" value="Sm-like ribonucleoproteins"/>
    <property type="match status" value="1"/>
</dbReference>
<keyword evidence="5 7" id="KW-1133">Transmembrane helix</keyword>
<evidence type="ECO:0008006" key="12">
    <source>
        <dbReference type="Google" id="ProtNLM"/>
    </source>
</evidence>
<dbReference type="InterPro" id="IPR045276">
    <property type="entry name" value="YbiO_bact"/>
</dbReference>
<dbReference type="InterPro" id="IPR011066">
    <property type="entry name" value="MscS_channel_C_sf"/>
</dbReference>
<evidence type="ECO:0000256" key="6">
    <source>
        <dbReference type="ARBA" id="ARBA00023136"/>
    </source>
</evidence>
<keyword evidence="4 7" id="KW-0812">Transmembrane</keyword>
<dbReference type="PANTHER" id="PTHR30460">
    <property type="entry name" value="MODERATE CONDUCTANCE MECHANOSENSITIVE CHANNEL YBIO"/>
    <property type="match status" value="1"/>
</dbReference>
<evidence type="ECO:0000256" key="3">
    <source>
        <dbReference type="ARBA" id="ARBA00022475"/>
    </source>
</evidence>
<feature type="transmembrane region" description="Helical" evidence="7">
    <location>
        <begin position="90"/>
        <end position="110"/>
    </location>
</feature>
<feature type="transmembrane region" description="Helical" evidence="7">
    <location>
        <begin position="20"/>
        <end position="42"/>
    </location>
</feature>
<dbReference type="EMBL" id="MHCO01000009">
    <property type="protein sequence ID" value="OGY24626.1"/>
    <property type="molecule type" value="Genomic_DNA"/>
</dbReference>
<evidence type="ECO:0000256" key="7">
    <source>
        <dbReference type="SAM" id="Phobius"/>
    </source>
</evidence>
<comment type="similarity">
    <text evidence="2">Belongs to the MscS (TC 1.A.23) family.</text>
</comment>
<accession>A0A1G1WAB1</accession>
<dbReference type="InterPro" id="IPR006685">
    <property type="entry name" value="MscS_channel_2nd"/>
</dbReference>
<dbReference type="InterPro" id="IPR011014">
    <property type="entry name" value="MscS_channel_TM-2"/>
</dbReference>
<dbReference type="InterPro" id="IPR023408">
    <property type="entry name" value="MscS_beta-dom_sf"/>
</dbReference>
<dbReference type="Pfam" id="PF00924">
    <property type="entry name" value="MS_channel_2nd"/>
    <property type="match status" value="1"/>
</dbReference>
<evidence type="ECO:0000313" key="10">
    <source>
        <dbReference type="EMBL" id="OGY24626.1"/>
    </source>
</evidence>
<dbReference type="GO" id="GO:0008381">
    <property type="term" value="F:mechanosensitive monoatomic ion channel activity"/>
    <property type="evidence" value="ECO:0007669"/>
    <property type="project" value="InterPro"/>
</dbReference>
<protein>
    <recommendedName>
        <fullName evidence="12">Potassium transporter KefA</fullName>
    </recommendedName>
</protein>
<dbReference type="Gene3D" id="2.30.30.60">
    <property type="match status" value="1"/>
</dbReference>
<dbReference type="InterPro" id="IPR010920">
    <property type="entry name" value="LSM_dom_sf"/>
</dbReference>
<dbReference type="SUPFAM" id="SSF82689">
    <property type="entry name" value="Mechanosensitive channel protein MscS (YggB), C-terminal domain"/>
    <property type="match status" value="1"/>
</dbReference>
<gene>
    <name evidence="10" type="ORF">A2126_04295</name>
</gene>
<evidence type="ECO:0000256" key="2">
    <source>
        <dbReference type="ARBA" id="ARBA00008017"/>
    </source>
</evidence>
<proteinExistence type="inferred from homology"/>
<dbReference type="InterPro" id="IPR049142">
    <property type="entry name" value="MS_channel_1st"/>
</dbReference>
<dbReference type="PANTHER" id="PTHR30460:SF0">
    <property type="entry name" value="MODERATE CONDUCTANCE MECHANOSENSITIVE CHANNEL YBIO"/>
    <property type="match status" value="1"/>
</dbReference>
<dbReference type="Pfam" id="PF21088">
    <property type="entry name" value="MS_channel_1st"/>
    <property type="match status" value="1"/>
</dbReference>
<keyword evidence="3" id="KW-1003">Cell membrane</keyword>
<evidence type="ECO:0000259" key="8">
    <source>
        <dbReference type="Pfam" id="PF00924"/>
    </source>
</evidence>
<dbReference type="Gene3D" id="1.10.287.1260">
    <property type="match status" value="1"/>
</dbReference>